<evidence type="ECO:0000256" key="1">
    <source>
        <dbReference type="SAM" id="MobiDB-lite"/>
    </source>
</evidence>
<gene>
    <name evidence="2" type="ORF">TVAG_227710</name>
</gene>
<reference evidence="2" key="2">
    <citation type="journal article" date="2007" name="Science">
        <title>Draft genome sequence of the sexually transmitted pathogen Trichomonas vaginalis.</title>
        <authorList>
            <person name="Carlton J.M."/>
            <person name="Hirt R.P."/>
            <person name="Silva J.C."/>
            <person name="Delcher A.L."/>
            <person name="Schatz M."/>
            <person name="Zhao Q."/>
            <person name="Wortman J.R."/>
            <person name="Bidwell S.L."/>
            <person name="Alsmark U.C.M."/>
            <person name="Besteiro S."/>
            <person name="Sicheritz-Ponten T."/>
            <person name="Noel C.J."/>
            <person name="Dacks J.B."/>
            <person name="Foster P.G."/>
            <person name="Simillion C."/>
            <person name="Van de Peer Y."/>
            <person name="Miranda-Saavedra D."/>
            <person name="Barton G.J."/>
            <person name="Westrop G.D."/>
            <person name="Mueller S."/>
            <person name="Dessi D."/>
            <person name="Fiori P.L."/>
            <person name="Ren Q."/>
            <person name="Paulsen I."/>
            <person name="Zhang H."/>
            <person name="Bastida-Corcuera F.D."/>
            <person name="Simoes-Barbosa A."/>
            <person name="Brown M.T."/>
            <person name="Hayes R.D."/>
            <person name="Mukherjee M."/>
            <person name="Okumura C.Y."/>
            <person name="Schneider R."/>
            <person name="Smith A.J."/>
            <person name="Vanacova S."/>
            <person name="Villalvazo M."/>
            <person name="Haas B.J."/>
            <person name="Pertea M."/>
            <person name="Feldblyum T.V."/>
            <person name="Utterback T.R."/>
            <person name="Shu C.L."/>
            <person name="Osoegawa K."/>
            <person name="de Jong P.J."/>
            <person name="Hrdy I."/>
            <person name="Horvathova L."/>
            <person name="Zubacova Z."/>
            <person name="Dolezal P."/>
            <person name="Malik S.B."/>
            <person name="Logsdon J.M. Jr."/>
            <person name="Henze K."/>
            <person name="Gupta A."/>
            <person name="Wang C.C."/>
            <person name="Dunne R.L."/>
            <person name="Upcroft J.A."/>
            <person name="Upcroft P."/>
            <person name="White O."/>
            <person name="Salzberg S.L."/>
            <person name="Tang P."/>
            <person name="Chiu C.-H."/>
            <person name="Lee Y.-S."/>
            <person name="Embley T.M."/>
            <person name="Coombs G.H."/>
            <person name="Mottram J.C."/>
            <person name="Tachezy J."/>
            <person name="Fraser-Liggett C.M."/>
            <person name="Johnson P.J."/>
        </authorList>
    </citation>
    <scope>NUCLEOTIDE SEQUENCE [LARGE SCALE GENOMIC DNA]</scope>
    <source>
        <strain evidence="2">G3</strain>
    </source>
</reference>
<sequence length="152" mass="17299">MKSSSFLIKTPLLIMENITDNLEIPKPRLTKINHSQSSLSCLVIKENRSPLRLVAQKRNIQASKKIRLTLPKEDGEPIATTPVKEVKPRRKSHDENASPINFVQDISLDEVCHPKGQKRATTPIRIRPSKRFRPTYIESLEPIPEGPIFAFL</sequence>
<dbReference type="KEGG" id="tva:4762517"/>
<evidence type="ECO:0000313" key="2">
    <source>
        <dbReference type="EMBL" id="EAY04654.1"/>
    </source>
</evidence>
<organism evidence="2 3">
    <name type="scientific">Trichomonas vaginalis (strain ATCC PRA-98 / G3)</name>
    <dbReference type="NCBI Taxonomy" id="412133"/>
    <lineage>
        <taxon>Eukaryota</taxon>
        <taxon>Metamonada</taxon>
        <taxon>Parabasalia</taxon>
        <taxon>Trichomonadida</taxon>
        <taxon>Trichomonadidae</taxon>
        <taxon>Trichomonas</taxon>
    </lineage>
</organism>
<protein>
    <submittedName>
        <fullName evidence="2">Uncharacterized protein</fullName>
    </submittedName>
</protein>
<keyword evidence="3" id="KW-1185">Reference proteome</keyword>
<dbReference type="InParanoid" id="A2ERS3"/>
<dbReference type="EMBL" id="DS113469">
    <property type="protein sequence ID" value="EAY04654.1"/>
    <property type="molecule type" value="Genomic_DNA"/>
</dbReference>
<name>A2ERS3_TRIV3</name>
<feature type="region of interest" description="Disordered" evidence="1">
    <location>
        <begin position="71"/>
        <end position="99"/>
    </location>
</feature>
<reference evidence="2" key="1">
    <citation type="submission" date="2006-10" db="EMBL/GenBank/DDBJ databases">
        <authorList>
            <person name="Amadeo P."/>
            <person name="Zhao Q."/>
            <person name="Wortman J."/>
            <person name="Fraser-Liggett C."/>
            <person name="Carlton J."/>
        </authorList>
    </citation>
    <scope>NUCLEOTIDE SEQUENCE</scope>
    <source>
        <strain evidence="2">G3</strain>
    </source>
</reference>
<proteinExistence type="predicted"/>
<dbReference type="Proteomes" id="UP000001542">
    <property type="component" value="Unassembled WGS sequence"/>
</dbReference>
<dbReference type="AlphaFoldDB" id="A2ERS3"/>
<dbReference type="RefSeq" id="XP_001316877.1">
    <property type="nucleotide sequence ID" value="XM_001316842.1"/>
</dbReference>
<accession>A2ERS3</accession>
<dbReference type="VEuPathDB" id="TrichDB:TVAGG3_0182930"/>
<dbReference type="VEuPathDB" id="TrichDB:TVAG_227710"/>
<evidence type="ECO:0000313" key="3">
    <source>
        <dbReference type="Proteomes" id="UP000001542"/>
    </source>
</evidence>